<evidence type="ECO:0000256" key="2">
    <source>
        <dbReference type="ARBA" id="ARBA00004245"/>
    </source>
</evidence>
<dbReference type="InterPro" id="IPR043157">
    <property type="entry name" value="Dynein_AAA1S"/>
</dbReference>
<dbReference type="InterPro" id="IPR027417">
    <property type="entry name" value="P-loop_NTPase"/>
</dbReference>
<dbReference type="GO" id="GO:0005929">
    <property type="term" value="C:cilium"/>
    <property type="evidence" value="ECO:0007669"/>
    <property type="project" value="UniProtKB-SubCell"/>
</dbReference>
<dbReference type="FunFam" id="3.40.50.300:FF:000071">
    <property type="entry name" value="Cytoplasmic dynein heavy chain 1"/>
    <property type="match status" value="1"/>
</dbReference>
<dbReference type="GO" id="GO:0005524">
    <property type="term" value="F:ATP binding"/>
    <property type="evidence" value="ECO:0007669"/>
    <property type="project" value="UniProtKB-KW"/>
</dbReference>
<keyword evidence="3" id="KW-0963">Cytoplasm</keyword>
<keyword evidence="7" id="KW-0243">Dynein</keyword>
<keyword evidence="9" id="KW-0969">Cilium</keyword>
<evidence type="ECO:0000256" key="7">
    <source>
        <dbReference type="ARBA" id="ARBA00023017"/>
    </source>
</evidence>
<evidence type="ECO:0000256" key="3">
    <source>
        <dbReference type="ARBA" id="ARBA00022490"/>
    </source>
</evidence>
<evidence type="ECO:0000256" key="1">
    <source>
        <dbReference type="ARBA" id="ARBA00004138"/>
    </source>
</evidence>
<dbReference type="Gene3D" id="1.10.8.710">
    <property type="match status" value="1"/>
</dbReference>
<keyword evidence="12" id="KW-0966">Cell projection</keyword>
<evidence type="ECO:0000256" key="6">
    <source>
        <dbReference type="ARBA" id="ARBA00022840"/>
    </source>
</evidence>
<dbReference type="GO" id="GO:0030286">
    <property type="term" value="C:dynein complex"/>
    <property type="evidence" value="ECO:0007669"/>
    <property type="project" value="UniProtKB-KW"/>
</dbReference>
<evidence type="ECO:0000256" key="10">
    <source>
        <dbReference type="ARBA" id="ARBA00023175"/>
    </source>
</evidence>
<keyword evidence="10" id="KW-0505">Motor protein</keyword>
<dbReference type="GO" id="GO:0051959">
    <property type="term" value="F:dynein light intermediate chain binding"/>
    <property type="evidence" value="ECO:0007669"/>
    <property type="project" value="InterPro"/>
</dbReference>
<evidence type="ECO:0000256" key="5">
    <source>
        <dbReference type="ARBA" id="ARBA00022741"/>
    </source>
</evidence>
<keyword evidence="6" id="KW-0067">ATP-binding</keyword>
<name>A0A7J6TH21_PEROL</name>
<protein>
    <submittedName>
        <fullName evidence="14">Cytoplasmic dynein 2 heavy chain 1</fullName>
    </submittedName>
</protein>
<dbReference type="PANTHER" id="PTHR45703:SF22">
    <property type="entry name" value="DYNEIN CYTOPLASMIC 2 HEAVY CHAIN 1"/>
    <property type="match status" value="1"/>
</dbReference>
<sequence length="472" mass="51844">MLACRQEYSFEYQGNSPKLVHTPLTDKCYMTLMHGLHLGYGGNPYGPAGTGKTESVKALGSWLGRQVLVFNCDEGIDYKSMTRIFVGLARCGAWGCFDEFNRLLEEQMSAISQQIEVIQSAIKGKLPTVDLLGINVKVNHNAGIFVTMNPAGKGYGGRQKLPDNLRQLFRPVAMSVPDNELIAEVILFSEGFRSAKLLSGRIVSLFLLSSQLLSAEQHYDWGLRALKSVLMLAGQLLQREGTALGNEQESKILVMAARLSILAKLSKEDTTRFASLLEDIFPGVEAAEVDHGAIEVCVKDTLRENQMCVEEMQVSKILQLHEACKQRIGVSIVGPSGSGKTVIWRSLAGGLMRLGKSTSVHTINPKSMSKQHLLGRLNADTREWTDGVLTAASRKVSKEPLEMACWIVCDGDVDPEWIESLNSVLDDNRLLTLPNGERIRFHDNVNFIFETDTLAYASPATVSRLGGLAAVD</sequence>
<evidence type="ECO:0000256" key="12">
    <source>
        <dbReference type="ARBA" id="ARBA00023273"/>
    </source>
</evidence>
<dbReference type="GO" id="GO:0045505">
    <property type="term" value="F:dynein intermediate chain binding"/>
    <property type="evidence" value="ECO:0007669"/>
    <property type="project" value="InterPro"/>
</dbReference>
<comment type="subcellular location">
    <subcellularLocation>
        <location evidence="1">Cell projection</location>
        <location evidence="1">Cilium</location>
    </subcellularLocation>
    <subcellularLocation>
        <location evidence="2">Cytoplasm</location>
        <location evidence="2">Cytoskeleton</location>
    </subcellularLocation>
</comment>
<gene>
    <name evidence="14" type="primary">DYNC2H1_21</name>
    <name evidence="14" type="ORF">FOZ62_030977</name>
</gene>
<dbReference type="Pfam" id="PF12774">
    <property type="entry name" value="AAA_6"/>
    <property type="match status" value="1"/>
</dbReference>
<keyword evidence="8" id="KW-0175">Coiled coil</keyword>
<dbReference type="GO" id="GO:0007018">
    <property type="term" value="P:microtubule-based movement"/>
    <property type="evidence" value="ECO:0007669"/>
    <property type="project" value="InterPro"/>
</dbReference>
<keyword evidence="4" id="KW-0493">Microtubule</keyword>
<evidence type="ECO:0000313" key="15">
    <source>
        <dbReference type="Proteomes" id="UP000574390"/>
    </source>
</evidence>
<dbReference type="GO" id="GO:0005874">
    <property type="term" value="C:microtubule"/>
    <property type="evidence" value="ECO:0007669"/>
    <property type="project" value="UniProtKB-KW"/>
</dbReference>
<dbReference type="Proteomes" id="UP000574390">
    <property type="component" value="Unassembled WGS sequence"/>
</dbReference>
<dbReference type="InterPro" id="IPR035699">
    <property type="entry name" value="AAA_6"/>
</dbReference>
<evidence type="ECO:0000256" key="11">
    <source>
        <dbReference type="ARBA" id="ARBA00023212"/>
    </source>
</evidence>
<keyword evidence="11" id="KW-0206">Cytoskeleton</keyword>
<comment type="caution">
    <text evidence="14">The sequence shown here is derived from an EMBL/GenBank/DDBJ whole genome shotgun (WGS) entry which is preliminary data.</text>
</comment>
<keyword evidence="5" id="KW-0547">Nucleotide-binding</keyword>
<dbReference type="Gene3D" id="3.40.50.300">
    <property type="entry name" value="P-loop containing nucleotide triphosphate hydrolases"/>
    <property type="match status" value="2"/>
</dbReference>
<dbReference type="InterPro" id="IPR026983">
    <property type="entry name" value="DHC"/>
</dbReference>
<dbReference type="EMBL" id="JABANM010007483">
    <property type="protein sequence ID" value="KAF4744191.1"/>
    <property type="molecule type" value="Genomic_DNA"/>
</dbReference>
<dbReference type="FunFam" id="1.10.8.710:FF:000001">
    <property type="entry name" value="Dynein axonemal heavy chain 2"/>
    <property type="match status" value="1"/>
</dbReference>
<evidence type="ECO:0000256" key="9">
    <source>
        <dbReference type="ARBA" id="ARBA00023069"/>
    </source>
</evidence>
<dbReference type="AlphaFoldDB" id="A0A7J6TH21"/>
<dbReference type="PANTHER" id="PTHR45703">
    <property type="entry name" value="DYNEIN HEAVY CHAIN"/>
    <property type="match status" value="1"/>
</dbReference>
<evidence type="ECO:0000259" key="13">
    <source>
        <dbReference type="Pfam" id="PF12774"/>
    </source>
</evidence>
<evidence type="ECO:0000313" key="14">
    <source>
        <dbReference type="EMBL" id="KAF4744191.1"/>
    </source>
</evidence>
<evidence type="ECO:0000256" key="4">
    <source>
        <dbReference type="ARBA" id="ARBA00022701"/>
    </source>
</evidence>
<proteinExistence type="predicted"/>
<accession>A0A7J6TH21</accession>
<evidence type="ECO:0000256" key="8">
    <source>
        <dbReference type="ARBA" id="ARBA00023054"/>
    </source>
</evidence>
<reference evidence="14 15" key="1">
    <citation type="submission" date="2020-04" db="EMBL/GenBank/DDBJ databases">
        <title>Perkinsus olseni comparative genomics.</title>
        <authorList>
            <person name="Bogema D.R."/>
        </authorList>
    </citation>
    <scope>NUCLEOTIDE SEQUENCE [LARGE SCALE GENOMIC DNA]</scope>
    <source>
        <strain evidence="14">ATCC PRA-205</strain>
    </source>
</reference>
<dbReference type="SUPFAM" id="SSF52540">
    <property type="entry name" value="P-loop containing nucleoside triphosphate hydrolases"/>
    <property type="match status" value="2"/>
</dbReference>
<feature type="domain" description="Dynein heavy chain hydrolytic ATP-binding dynein motor region" evidence="13">
    <location>
        <begin position="8"/>
        <end position="341"/>
    </location>
</feature>
<organism evidence="14 15">
    <name type="scientific">Perkinsus olseni</name>
    <name type="common">Perkinsus atlanticus</name>
    <dbReference type="NCBI Taxonomy" id="32597"/>
    <lineage>
        <taxon>Eukaryota</taxon>
        <taxon>Sar</taxon>
        <taxon>Alveolata</taxon>
        <taxon>Perkinsozoa</taxon>
        <taxon>Perkinsea</taxon>
        <taxon>Perkinsida</taxon>
        <taxon>Perkinsidae</taxon>
        <taxon>Perkinsus</taxon>
    </lineage>
</organism>